<keyword evidence="6" id="KW-0963">Cytoplasm</keyword>
<evidence type="ECO:0000256" key="4">
    <source>
        <dbReference type="ARBA" id="ARBA00022679"/>
    </source>
</evidence>
<dbReference type="PANTHER" id="PTHR11265:SF0">
    <property type="entry name" value="12S RRNA N4-METHYLCYTIDINE METHYLTRANSFERASE"/>
    <property type="match status" value="1"/>
</dbReference>
<evidence type="ECO:0000313" key="8">
    <source>
        <dbReference type="Proteomes" id="UP000184139"/>
    </source>
</evidence>
<dbReference type="GO" id="GO:0071424">
    <property type="term" value="F:rRNA (cytosine-N4-)-methyltransferase activity"/>
    <property type="evidence" value="ECO:0007669"/>
    <property type="project" value="UniProtKB-UniRule"/>
</dbReference>
<dbReference type="PANTHER" id="PTHR11265">
    <property type="entry name" value="S-ADENOSYL-METHYLTRANSFERASE MRAW"/>
    <property type="match status" value="1"/>
</dbReference>
<dbReference type="SUPFAM" id="SSF81799">
    <property type="entry name" value="Putative methyltransferase TM0872, insert domain"/>
    <property type="match status" value="1"/>
</dbReference>
<dbReference type="InterPro" id="IPR023397">
    <property type="entry name" value="SAM-dep_MeTrfase_MraW_recog"/>
</dbReference>
<feature type="binding site" evidence="6">
    <location>
        <position position="58"/>
    </location>
    <ligand>
        <name>S-adenosyl-L-methionine</name>
        <dbReference type="ChEBI" id="CHEBI:59789"/>
    </ligand>
</feature>
<name>A0A1M5XWH1_9BACT</name>
<dbReference type="HAMAP" id="MF_01007">
    <property type="entry name" value="16SrRNA_methyltr_H"/>
    <property type="match status" value="1"/>
</dbReference>
<evidence type="ECO:0000313" key="7">
    <source>
        <dbReference type="EMBL" id="SHI04150.1"/>
    </source>
</evidence>
<dbReference type="PIRSF" id="PIRSF004486">
    <property type="entry name" value="MraW"/>
    <property type="match status" value="1"/>
</dbReference>
<evidence type="ECO:0000256" key="6">
    <source>
        <dbReference type="HAMAP-Rule" id="MF_01007"/>
    </source>
</evidence>
<comment type="catalytic activity">
    <reaction evidence="6">
        <text>cytidine(1402) in 16S rRNA + S-adenosyl-L-methionine = N(4)-methylcytidine(1402) in 16S rRNA + S-adenosyl-L-homocysteine + H(+)</text>
        <dbReference type="Rhea" id="RHEA:42928"/>
        <dbReference type="Rhea" id="RHEA-COMP:10286"/>
        <dbReference type="Rhea" id="RHEA-COMP:10287"/>
        <dbReference type="ChEBI" id="CHEBI:15378"/>
        <dbReference type="ChEBI" id="CHEBI:57856"/>
        <dbReference type="ChEBI" id="CHEBI:59789"/>
        <dbReference type="ChEBI" id="CHEBI:74506"/>
        <dbReference type="ChEBI" id="CHEBI:82748"/>
        <dbReference type="EC" id="2.1.1.199"/>
    </reaction>
</comment>
<dbReference type="AlphaFoldDB" id="A0A1M5XWH1"/>
<proteinExistence type="inferred from homology"/>
<dbReference type="Pfam" id="PF01795">
    <property type="entry name" value="Methyltransf_5"/>
    <property type="match status" value="1"/>
</dbReference>
<dbReference type="SUPFAM" id="SSF53335">
    <property type="entry name" value="S-adenosyl-L-methionine-dependent methyltransferases"/>
    <property type="match status" value="1"/>
</dbReference>
<evidence type="ECO:0000256" key="5">
    <source>
        <dbReference type="ARBA" id="ARBA00022691"/>
    </source>
</evidence>
<dbReference type="Gene3D" id="1.10.150.170">
    <property type="entry name" value="Putative methyltransferase TM0872, insert domain"/>
    <property type="match status" value="1"/>
</dbReference>
<feature type="binding site" evidence="6">
    <location>
        <position position="85"/>
    </location>
    <ligand>
        <name>S-adenosyl-L-methionine</name>
        <dbReference type="ChEBI" id="CHEBI:59789"/>
    </ligand>
</feature>
<dbReference type="GO" id="GO:0070475">
    <property type="term" value="P:rRNA base methylation"/>
    <property type="evidence" value="ECO:0007669"/>
    <property type="project" value="UniProtKB-UniRule"/>
</dbReference>
<dbReference type="NCBIfam" id="TIGR00006">
    <property type="entry name" value="16S rRNA (cytosine(1402)-N(4))-methyltransferase RsmH"/>
    <property type="match status" value="1"/>
</dbReference>
<dbReference type="EC" id="2.1.1.199" evidence="6"/>
<keyword evidence="4 6" id="KW-0808">Transferase</keyword>
<feature type="binding site" evidence="6">
    <location>
        <position position="113"/>
    </location>
    <ligand>
        <name>S-adenosyl-L-methionine</name>
        <dbReference type="ChEBI" id="CHEBI:59789"/>
    </ligand>
</feature>
<dbReference type="InterPro" id="IPR002903">
    <property type="entry name" value="RsmH"/>
</dbReference>
<comment type="similarity">
    <text evidence="1 6">Belongs to the methyltransferase superfamily. RsmH family.</text>
</comment>
<keyword evidence="3 6" id="KW-0489">Methyltransferase</keyword>
<sequence length="299" mass="33176">MEGTIHGTTHRPVLLAETIGMLAVVPGGLYVDGTLGLGGHSREILERSAPNGRVIAFEWDEAAIARTEIALASFRERLIIMRRNFQEIDAGLAEAGYDMVNGIMIDIGLSSLQLDSGDRGFSFRFDEPLDMRMDRRRTLTATTLLASATEQELADIFYYFGEEKQARRIAGYLVEERRRQAITTTGQLAELVARAVPKPFHPPKIHVATKVFQAVRIAVNDELTNLGRFLDRAVHHLLPGGRLCVISFHSLEDRIVKRAFAGAAELKVLTKKPIVPGREEIGANPRSRSARLRVAERLA</sequence>
<reference evidence="7 8" key="1">
    <citation type="submission" date="2016-11" db="EMBL/GenBank/DDBJ databases">
        <authorList>
            <person name="Jaros S."/>
            <person name="Januszkiewicz K."/>
            <person name="Wedrychowicz H."/>
        </authorList>
    </citation>
    <scope>NUCLEOTIDE SEQUENCE [LARGE SCALE GENOMIC DNA]</scope>
    <source>
        <strain evidence="7 8">DSM 9705</strain>
    </source>
</reference>
<dbReference type="Gene3D" id="3.40.50.150">
    <property type="entry name" value="Vaccinia Virus protein VP39"/>
    <property type="match status" value="1"/>
</dbReference>
<evidence type="ECO:0000256" key="2">
    <source>
        <dbReference type="ARBA" id="ARBA00022552"/>
    </source>
</evidence>
<dbReference type="GO" id="GO:0005737">
    <property type="term" value="C:cytoplasm"/>
    <property type="evidence" value="ECO:0007669"/>
    <property type="project" value="UniProtKB-SubCell"/>
</dbReference>
<protein>
    <recommendedName>
        <fullName evidence="6">Ribosomal RNA small subunit methyltransferase H</fullName>
        <ecNumber evidence="6">2.1.1.199</ecNumber>
    </recommendedName>
    <alternativeName>
        <fullName evidence="6">16S rRNA m(4)C1402 methyltransferase</fullName>
    </alternativeName>
    <alternativeName>
        <fullName evidence="6">rRNA (cytosine-N(4)-)-methyltransferase RsmH</fullName>
    </alternativeName>
</protein>
<feature type="binding site" evidence="6">
    <location>
        <position position="106"/>
    </location>
    <ligand>
        <name>S-adenosyl-L-methionine</name>
        <dbReference type="ChEBI" id="CHEBI:59789"/>
    </ligand>
</feature>
<comment type="function">
    <text evidence="6">Specifically methylates the N4 position of cytidine in position 1402 (C1402) of 16S rRNA.</text>
</comment>
<gene>
    <name evidence="6" type="primary">rsmH</name>
    <name evidence="7" type="ORF">SAMN02745124_03408</name>
</gene>
<keyword evidence="2 6" id="KW-0698">rRNA processing</keyword>
<dbReference type="OrthoDB" id="9806637at2"/>
<keyword evidence="8" id="KW-1185">Reference proteome</keyword>
<organism evidence="7 8">
    <name type="scientific">Desulfofustis glycolicus DSM 9705</name>
    <dbReference type="NCBI Taxonomy" id="1121409"/>
    <lineage>
        <taxon>Bacteria</taxon>
        <taxon>Pseudomonadati</taxon>
        <taxon>Thermodesulfobacteriota</taxon>
        <taxon>Desulfobulbia</taxon>
        <taxon>Desulfobulbales</taxon>
        <taxon>Desulfocapsaceae</taxon>
        <taxon>Desulfofustis</taxon>
    </lineage>
</organism>
<dbReference type="STRING" id="1121409.SAMN02745124_03408"/>
<keyword evidence="5 6" id="KW-0949">S-adenosyl-L-methionine</keyword>
<evidence type="ECO:0000256" key="1">
    <source>
        <dbReference type="ARBA" id="ARBA00010396"/>
    </source>
</evidence>
<accession>A0A1M5XWH1</accession>
<comment type="subcellular location">
    <subcellularLocation>
        <location evidence="6">Cytoplasm</location>
    </subcellularLocation>
</comment>
<dbReference type="RefSeq" id="WP_073377889.1">
    <property type="nucleotide sequence ID" value="NZ_FQXS01000024.1"/>
</dbReference>
<dbReference type="InterPro" id="IPR029063">
    <property type="entry name" value="SAM-dependent_MTases_sf"/>
</dbReference>
<dbReference type="Proteomes" id="UP000184139">
    <property type="component" value="Unassembled WGS sequence"/>
</dbReference>
<feature type="binding site" evidence="6">
    <location>
        <begin position="38"/>
        <end position="40"/>
    </location>
    <ligand>
        <name>S-adenosyl-L-methionine</name>
        <dbReference type="ChEBI" id="CHEBI:59789"/>
    </ligand>
</feature>
<evidence type="ECO:0000256" key="3">
    <source>
        <dbReference type="ARBA" id="ARBA00022603"/>
    </source>
</evidence>
<dbReference type="EMBL" id="FQXS01000024">
    <property type="protein sequence ID" value="SHI04150.1"/>
    <property type="molecule type" value="Genomic_DNA"/>
</dbReference>